<keyword evidence="2" id="KW-1185">Reference proteome</keyword>
<comment type="caution">
    <text evidence="1">The sequence shown here is derived from an EMBL/GenBank/DDBJ whole genome shotgun (WGS) entry which is preliminary data.</text>
</comment>
<protein>
    <submittedName>
        <fullName evidence="1">Uncharacterized protein</fullName>
    </submittedName>
</protein>
<sequence>MIFQNFISEQARAIEATKFVTKKRVGALPYARVFPKFIAHIEELVGNSSSEARTIVDRAYGRISRLIFDSLDSQLREAERNVTKHSDDKDALKEQLNTHVMLLENLFVLLNGLQLFRAGAAKPYFTPTLDQYIEQAQTLQRKVATAYNRDMLKRPMGRMLDFFDAVDRALASNGNPLNLPNLNKSQLKKVVQTHNSSGMRENLKQLYKRVEKHFPIVWKAMTEDIISNYQRIVTLLARAYKSTNITLEFTQADLKRWCDEH</sequence>
<accession>A0ACC1J5V3</accession>
<evidence type="ECO:0000313" key="1">
    <source>
        <dbReference type="EMBL" id="KAJ1938506.1"/>
    </source>
</evidence>
<gene>
    <name evidence="1" type="ORF">FBU59_004416</name>
</gene>
<dbReference type="EMBL" id="JANBPW010003148">
    <property type="protein sequence ID" value="KAJ1938506.1"/>
    <property type="molecule type" value="Genomic_DNA"/>
</dbReference>
<evidence type="ECO:0000313" key="2">
    <source>
        <dbReference type="Proteomes" id="UP001150603"/>
    </source>
</evidence>
<reference evidence="1" key="1">
    <citation type="submission" date="2022-07" db="EMBL/GenBank/DDBJ databases">
        <title>Phylogenomic reconstructions and comparative analyses of Kickxellomycotina fungi.</title>
        <authorList>
            <person name="Reynolds N.K."/>
            <person name="Stajich J.E."/>
            <person name="Barry K."/>
            <person name="Grigoriev I.V."/>
            <person name="Crous P."/>
            <person name="Smith M.E."/>
        </authorList>
    </citation>
    <scope>NUCLEOTIDE SEQUENCE</scope>
    <source>
        <strain evidence="1">NRRL 5244</strain>
    </source>
</reference>
<proteinExistence type="predicted"/>
<dbReference type="Proteomes" id="UP001150603">
    <property type="component" value="Unassembled WGS sequence"/>
</dbReference>
<organism evidence="1 2">
    <name type="scientific">Linderina macrospora</name>
    <dbReference type="NCBI Taxonomy" id="4868"/>
    <lineage>
        <taxon>Eukaryota</taxon>
        <taxon>Fungi</taxon>
        <taxon>Fungi incertae sedis</taxon>
        <taxon>Zoopagomycota</taxon>
        <taxon>Kickxellomycotina</taxon>
        <taxon>Kickxellomycetes</taxon>
        <taxon>Kickxellales</taxon>
        <taxon>Kickxellaceae</taxon>
        <taxon>Linderina</taxon>
    </lineage>
</organism>
<name>A0ACC1J5V3_9FUNG</name>